<dbReference type="AlphaFoldDB" id="A0A420ZBS5"/>
<dbReference type="EMBL" id="QMNG01000031">
    <property type="protein sequence ID" value="RLC36758.1"/>
    <property type="molecule type" value="Genomic_DNA"/>
</dbReference>
<evidence type="ECO:0000313" key="2">
    <source>
        <dbReference type="Proteomes" id="UP000281261"/>
    </source>
</evidence>
<name>A0A420ZBS5_UNCK3</name>
<accession>A0A420ZBS5</accession>
<comment type="caution">
    <text evidence="1">The sequence shown here is derived from an EMBL/GenBank/DDBJ whole genome shotgun (WGS) entry which is preliminary data.</text>
</comment>
<gene>
    <name evidence="1" type="ORF">DRH29_03900</name>
</gene>
<evidence type="ECO:0000313" key="1">
    <source>
        <dbReference type="EMBL" id="RLC36758.1"/>
    </source>
</evidence>
<proteinExistence type="predicted"/>
<sequence length="64" mass="7382">MESMIRPYAEEVFKDIVRETSKEFLIACIQDGFCFNKIIDMVLTSMIEDIKTLVEKIAGVLMYA</sequence>
<reference evidence="1 2" key="1">
    <citation type="submission" date="2018-06" db="EMBL/GenBank/DDBJ databases">
        <title>Extensive metabolic versatility and redundancy in microbially diverse, dynamic hydrothermal sediments.</title>
        <authorList>
            <person name="Dombrowski N."/>
            <person name="Teske A."/>
            <person name="Baker B.J."/>
        </authorList>
    </citation>
    <scope>NUCLEOTIDE SEQUENCE [LARGE SCALE GENOMIC DNA]</scope>
    <source>
        <strain evidence="1">B79_G16</strain>
    </source>
</reference>
<dbReference type="Proteomes" id="UP000281261">
    <property type="component" value="Unassembled WGS sequence"/>
</dbReference>
<protein>
    <submittedName>
        <fullName evidence="1">Uncharacterized protein</fullName>
    </submittedName>
</protein>
<organism evidence="1 2">
    <name type="scientific">candidate division Kazan bacterium</name>
    <dbReference type="NCBI Taxonomy" id="2202143"/>
    <lineage>
        <taxon>Bacteria</taxon>
        <taxon>Bacteria division Kazan-3B-28</taxon>
    </lineage>
</organism>